<dbReference type="InterPro" id="IPR051127">
    <property type="entry name" value="Fungal_SecMet_Regulators"/>
</dbReference>
<dbReference type="GO" id="GO:0000978">
    <property type="term" value="F:RNA polymerase II cis-regulatory region sequence-specific DNA binding"/>
    <property type="evidence" value="ECO:0007669"/>
    <property type="project" value="TreeGrafter"/>
</dbReference>
<name>W9XWG8_9EURO</name>
<dbReference type="AlphaFoldDB" id="W9XWG8"/>
<dbReference type="HOGENOM" id="CLU_1030575_0_0_1"/>
<evidence type="ECO:0000313" key="6">
    <source>
        <dbReference type="EMBL" id="EXJ81710.1"/>
    </source>
</evidence>
<reference evidence="6 7" key="1">
    <citation type="submission" date="2013-03" db="EMBL/GenBank/DDBJ databases">
        <title>The Genome Sequence of Capronia coronata CBS 617.96.</title>
        <authorList>
            <consortium name="The Broad Institute Genomics Platform"/>
            <person name="Cuomo C."/>
            <person name="de Hoog S."/>
            <person name="Gorbushina A."/>
            <person name="Walker B."/>
            <person name="Young S.K."/>
            <person name="Zeng Q."/>
            <person name="Gargeya S."/>
            <person name="Fitzgerald M."/>
            <person name="Haas B."/>
            <person name="Abouelleil A."/>
            <person name="Allen A.W."/>
            <person name="Alvarado L."/>
            <person name="Arachchi H.M."/>
            <person name="Berlin A.M."/>
            <person name="Chapman S.B."/>
            <person name="Gainer-Dewar J."/>
            <person name="Goldberg J."/>
            <person name="Griggs A."/>
            <person name="Gujja S."/>
            <person name="Hansen M."/>
            <person name="Howarth C."/>
            <person name="Imamovic A."/>
            <person name="Ireland A."/>
            <person name="Larimer J."/>
            <person name="McCowan C."/>
            <person name="Murphy C."/>
            <person name="Pearson M."/>
            <person name="Poon T.W."/>
            <person name="Priest M."/>
            <person name="Roberts A."/>
            <person name="Saif S."/>
            <person name="Shea T."/>
            <person name="Sisk P."/>
            <person name="Sykes S."/>
            <person name="Wortman J."/>
            <person name="Nusbaum C."/>
            <person name="Birren B."/>
        </authorList>
    </citation>
    <scope>NUCLEOTIDE SEQUENCE [LARGE SCALE GENOMIC DNA]</scope>
    <source>
        <strain evidence="6 7">CBS 617.96</strain>
    </source>
</reference>
<keyword evidence="1" id="KW-0805">Transcription regulation</keyword>
<organism evidence="6 7">
    <name type="scientific">Capronia coronata CBS 617.96</name>
    <dbReference type="NCBI Taxonomy" id="1182541"/>
    <lineage>
        <taxon>Eukaryota</taxon>
        <taxon>Fungi</taxon>
        <taxon>Dikarya</taxon>
        <taxon>Ascomycota</taxon>
        <taxon>Pezizomycotina</taxon>
        <taxon>Eurotiomycetes</taxon>
        <taxon>Chaetothyriomycetidae</taxon>
        <taxon>Chaetothyriales</taxon>
        <taxon>Herpotrichiellaceae</taxon>
        <taxon>Capronia</taxon>
    </lineage>
</organism>
<gene>
    <name evidence="6" type="ORF">A1O1_07775</name>
</gene>
<dbReference type="GeneID" id="19162630"/>
<dbReference type="GO" id="GO:0000435">
    <property type="term" value="P:positive regulation of transcription from RNA polymerase II promoter by galactose"/>
    <property type="evidence" value="ECO:0007669"/>
    <property type="project" value="TreeGrafter"/>
</dbReference>
<keyword evidence="3" id="KW-0804">Transcription</keyword>
<dbReference type="Proteomes" id="UP000019484">
    <property type="component" value="Unassembled WGS sequence"/>
</dbReference>
<dbReference type="OrthoDB" id="2283488at2759"/>
<evidence type="ECO:0000256" key="5">
    <source>
        <dbReference type="SAM" id="MobiDB-lite"/>
    </source>
</evidence>
<evidence type="ECO:0000256" key="1">
    <source>
        <dbReference type="ARBA" id="ARBA00023015"/>
    </source>
</evidence>
<dbReference type="GO" id="GO:0005634">
    <property type="term" value="C:nucleus"/>
    <property type="evidence" value="ECO:0007669"/>
    <property type="project" value="TreeGrafter"/>
</dbReference>
<accession>W9XWG8</accession>
<dbReference type="RefSeq" id="XP_007726831.1">
    <property type="nucleotide sequence ID" value="XM_007728641.1"/>
</dbReference>
<keyword evidence="7" id="KW-1185">Reference proteome</keyword>
<proteinExistence type="predicted"/>
<keyword evidence="2" id="KW-0238">DNA-binding</keyword>
<dbReference type="PANTHER" id="PTHR47424">
    <property type="entry name" value="REGULATORY PROTEIN GAL4"/>
    <property type="match status" value="1"/>
</dbReference>
<dbReference type="PANTHER" id="PTHR47424:SF3">
    <property type="entry name" value="REGULATORY PROTEIN GAL4"/>
    <property type="match status" value="1"/>
</dbReference>
<feature type="region of interest" description="Disordered" evidence="5">
    <location>
        <begin position="72"/>
        <end position="95"/>
    </location>
</feature>
<evidence type="ECO:0000256" key="2">
    <source>
        <dbReference type="ARBA" id="ARBA00023125"/>
    </source>
</evidence>
<evidence type="ECO:0000313" key="7">
    <source>
        <dbReference type="Proteomes" id="UP000019484"/>
    </source>
</evidence>
<dbReference type="GO" id="GO:0000981">
    <property type="term" value="F:DNA-binding transcription factor activity, RNA polymerase II-specific"/>
    <property type="evidence" value="ECO:0007669"/>
    <property type="project" value="TreeGrafter"/>
</dbReference>
<evidence type="ECO:0000256" key="4">
    <source>
        <dbReference type="ARBA" id="ARBA00023242"/>
    </source>
</evidence>
<sequence length="235" mass="25349">MTRYFLLQAALIPIHCLRRNPSHVDAGSWRAQIQTALDIINGMTNLNPSAPKCRDIICRLCGDTFVGPDSAPGPSHMRHFSKGPAPTATQPSWNGQEQQYNNLRSDDRLPESASGTVSSTDYDSWPTMFPTAGFANPAFPYSTAAPTEGVDADAATGNRSDSATMDPWMTEVDTAIDNYNVYCDRLSNAAMAGMGLGPQFGELAGDRPVVGDETLNLDGTEIGTGVQDWDWGLML</sequence>
<keyword evidence="4" id="KW-0539">Nucleus</keyword>
<dbReference type="EMBL" id="AMWN01000007">
    <property type="protein sequence ID" value="EXJ81710.1"/>
    <property type="molecule type" value="Genomic_DNA"/>
</dbReference>
<evidence type="ECO:0000256" key="3">
    <source>
        <dbReference type="ARBA" id="ARBA00023163"/>
    </source>
</evidence>
<comment type="caution">
    <text evidence="6">The sequence shown here is derived from an EMBL/GenBank/DDBJ whole genome shotgun (WGS) entry which is preliminary data.</text>
</comment>
<protein>
    <submittedName>
        <fullName evidence="6">Uncharacterized protein</fullName>
    </submittedName>
</protein>